<accession>A0ACC2B777</accession>
<reference evidence="2" key="1">
    <citation type="journal article" date="2024" name="Proc. Natl. Acad. Sci. U.S.A.">
        <title>Extraordinary preservation of gene collinearity over three hundred million years revealed in homosporous lycophytes.</title>
        <authorList>
            <person name="Li C."/>
            <person name="Wickell D."/>
            <person name="Kuo L.Y."/>
            <person name="Chen X."/>
            <person name="Nie B."/>
            <person name="Liao X."/>
            <person name="Peng D."/>
            <person name="Ji J."/>
            <person name="Jenkins J."/>
            <person name="Williams M."/>
            <person name="Shu S."/>
            <person name="Plott C."/>
            <person name="Barry K."/>
            <person name="Rajasekar S."/>
            <person name="Grimwood J."/>
            <person name="Han X."/>
            <person name="Sun S."/>
            <person name="Hou Z."/>
            <person name="He W."/>
            <person name="Dai G."/>
            <person name="Sun C."/>
            <person name="Schmutz J."/>
            <person name="Leebens-Mack J.H."/>
            <person name="Li F.W."/>
            <person name="Wang L."/>
        </authorList>
    </citation>
    <scope>NUCLEOTIDE SEQUENCE [LARGE SCALE GENOMIC DNA]</scope>
    <source>
        <strain evidence="2">cv. PW_Plant_1</strain>
    </source>
</reference>
<sequence length="825" mass="88048">MAPQSERSKIDQIVAEFFAKSLHIILESRIPYVSSQTDDSFAASSLSSASSLAVRPKDRWFNLVLGDCPAAQSSVEPWRSSQLGPMIVDVLLIQSTAGVSDKQPLLGTSPQRPTSHDPWIGEDSSTSIHRSSHSTVLERWIVRYDRRTKGSSGMELGMRRSGSGNQSIVVEGEMLAGKDGSGGDTHGLHTMELKQATKGSAKATGSQGWTKADGGPQLPPFPSHAIEVPGLYKRMVIMMRSLYCTVRTLPAHRLFRLANSSSANRGFSLSYRVSASPPEVDEAAMTTCSLTPVETPTGRMCLSVSYHHTTAITALEIMPRVQPRIIVDYVGSPNTDPIRRISSASYLGSVSGGGLSGRVGVHVVPLPSSLPNSPSGGSFGRRHSWSGGVNKVQPALLPPSSPSKRNSRSPSPSYPRDVLSNSPHTSSPLRYSPSPRSSTSYSSCTRQAGSHPSSFHPTETGSSPIPIQEHRPSPPFSPSLSPSSPSSYQSQENGSTVGYPCNSSAPVSIPRSSVARTQRFIVAEGSSPHHGKSALPPPSPRSKSIEPPLQALHYHSPSSLGQVSHQLVPAMDAKFAARLSISSLAESSLFLSPTHPYRTLKVGGGEKGAEGPPSGLKISIYGSPRKSFSRCHSKSSLRDESDNEEFACPFAVDDDEVEYGNRVEYCDTTGKGNECYDGISQKSQDAAVGALVRVLRSARPLRDLNVSANTDGTGARSFGLAGTPTGTSKLSGLPLVSKNKYSTAALHSGSCNSPICESREPGSEIALSSSPQVTSHVSMDQSSYKNSKTAADALEELKNYKEMRDFLLRQCGRKVATGHSFRGSF</sequence>
<gene>
    <name evidence="1" type="ORF">O6H91_17G060100</name>
</gene>
<protein>
    <submittedName>
        <fullName evidence="1">Uncharacterized protein</fullName>
    </submittedName>
</protein>
<name>A0ACC2B777_DIPCM</name>
<evidence type="ECO:0000313" key="2">
    <source>
        <dbReference type="Proteomes" id="UP001162992"/>
    </source>
</evidence>
<comment type="caution">
    <text evidence="1">The sequence shown here is derived from an EMBL/GenBank/DDBJ whole genome shotgun (WGS) entry which is preliminary data.</text>
</comment>
<dbReference type="Proteomes" id="UP001162992">
    <property type="component" value="Chromosome 17"/>
</dbReference>
<dbReference type="EMBL" id="CM055108">
    <property type="protein sequence ID" value="KAJ7525631.1"/>
    <property type="molecule type" value="Genomic_DNA"/>
</dbReference>
<organism evidence="1 2">
    <name type="scientific">Diphasiastrum complanatum</name>
    <name type="common">Issler's clubmoss</name>
    <name type="synonym">Lycopodium complanatum</name>
    <dbReference type="NCBI Taxonomy" id="34168"/>
    <lineage>
        <taxon>Eukaryota</taxon>
        <taxon>Viridiplantae</taxon>
        <taxon>Streptophyta</taxon>
        <taxon>Embryophyta</taxon>
        <taxon>Tracheophyta</taxon>
        <taxon>Lycopodiopsida</taxon>
        <taxon>Lycopodiales</taxon>
        <taxon>Lycopodiaceae</taxon>
        <taxon>Lycopodioideae</taxon>
        <taxon>Diphasiastrum</taxon>
    </lineage>
</organism>
<keyword evidence="2" id="KW-1185">Reference proteome</keyword>
<proteinExistence type="predicted"/>
<evidence type="ECO:0000313" key="1">
    <source>
        <dbReference type="EMBL" id="KAJ7525631.1"/>
    </source>
</evidence>